<keyword evidence="4" id="KW-1003">Cell membrane</keyword>
<dbReference type="Gene3D" id="3.30.565.10">
    <property type="entry name" value="Histidine kinase-like ATPase, C-terminal domain"/>
    <property type="match status" value="1"/>
</dbReference>
<dbReference type="Proteomes" id="UP001595387">
    <property type="component" value="Unassembled WGS sequence"/>
</dbReference>
<evidence type="ECO:0000313" key="17">
    <source>
        <dbReference type="Proteomes" id="UP001595387"/>
    </source>
</evidence>
<name>A0ABV7A6G4_9BACI</name>
<evidence type="ECO:0000259" key="14">
    <source>
        <dbReference type="PROSITE" id="PS50112"/>
    </source>
</evidence>
<evidence type="ECO:0000256" key="5">
    <source>
        <dbReference type="ARBA" id="ARBA00022553"/>
    </source>
</evidence>
<dbReference type="Pfam" id="PF00672">
    <property type="entry name" value="HAMP"/>
    <property type="match status" value="1"/>
</dbReference>
<keyword evidence="7" id="KW-0547">Nucleotide-binding</keyword>
<dbReference type="EC" id="2.7.13.3" evidence="3"/>
<organism evidence="16 17">
    <name type="scientific">Virgibacillus sediminis</name>
    <dbReference type="NCBI Taxonomy" id="202260"/>
    <lineage>
        <taxon>Bacteria</taxon>
        <taxon>Bacillati</taxon>
        <taxon>Bacillota</taxon>
        <taxon>Bacilli</taxon>
        <taxon>Bacillales</taxon>
        <taxon>Bacillaceae</taxon>
        <taxon>Virgibacillus</taxon>
    </lineage>
</organism>
<evidence type="ECO:0000259" key="15">
    <source>
        <dbReference type="PROSITE" id="PS50885"/>
    </source>
</evidence>
<feature type="domain" description="HAMP" evidence="15">
    <location>
        <begin position="57"/>
        <end position="109"/>
    </location>
</feature>
<keyword evidence="11 12" id="KW-0472">Membrane</keyword>
<comment type="caution">
    <text evidence="16">The sequence shown here is derived from an EMBL/GenBank/DDBJ whole genome shotgun (WGS) entry which is preliminary data.</text>
</comment>
<dbReference type="InterPro" id="IPR004358">
    <property type="entry name" value="Sig_transdc_His_kin-like_C"/>
</dbReference>
<reference evidence="17" key="1">
    <citation type="journal article" date="2019" name="Int. J. Syst. Evol. Microbiol.">
        <title>The Global Catalogue of Microorganisms (GCM) 10K type strain sequencing project: providing services to taxonomists for standard genome sequencing and annotation.</title>
        <authorList>
            <consortium name="The Broad Institute Genomics Platform"/>
            <consortium name="The Broad Institute Genome Sequencing Center for Infectious Disease"/>
            <person name="Wu L."/>
            <person name="Ma J."/>
        </authorList>
    </citation>
    <scope>NUCLEOTIDE SEQUENCE [LARGE SCALE GENOMIC DNA]</scope>
    <source>
        <strain evidence="17">KCTC 13193</strain>
    </source>
</reference>
<sequence length="458" mass="52557">MKEIFTRALFPYIFGIIITLILSGFILVQLNENDILIISVMTGALITLLLMLLHFQERFIKPIRKVTRVLEEIAQGNYRARVHLNTSAEVADLSNRVNQLARYMREISIQEKMRSEQLASVIDNTESGLVLIDEKGYIHLVNSKFLTIFGKNEKDYNGYLYHEVIENEIIHQTVHDTFLYEKNVKEEFSYYNGLDKNYLEVLGVPIFSSRNRLKGAVLVLYDITELKKLEGMRKDFVANVSHELKTPITSIKGFAETLLDGGADDPQVREEFLRIIYNESDRLQLLIDDLLRLSKLEKEGFPLIITYVDLHSMVEDILPAMRHKASDKQLEFSVEMEEGLHIEADEKKVKQVLINLLDNAFNYTPEQGKVSLSISSEEGYIHMEVRDTGIGIDKESLPRIFERFYRIDKARSRNTGGTGLGLAIVKHIVEVHEGIINIESELNKGTAIHVYLPKKVKK</sequence>
<proteinExistence type="predicted"/>
<dbReference type="NCBIfam" id="NF046044">
    <property type="entry name" value="PnpS"/>
    <property type="match status" value="1"/>
</dbReference>
<evidence type="ECO:0000256" key="6">
    <source>
        <dbReference type="ARBA" id="ARBA00022679"/>
    </source>
</evidence>
<evidence type="ECO:0000256" key="11">
    <source>
        <dbReference type="ARBA" id="ARBA00023136"/>
    </source>
</evidence>
<evidence type="ECO:0000256" key="4">
    <source>
        <dbReference type="ARBA" id="ARBA00022475"/>
    </source>
</evidence>
<dbReference type="GO" id="GO:0016301">
    <property type="term" value="F:kinase activity"/>
    <property type="evidence" value="ECO:0007669"/>
    <property type="project" value="UniProtKB-KW"/>
</dbReference>
<evidence type="ECO:0000256" key="2">
    <source>
        <dbReference type="ARBA" id="ARBA00004651"/>
    </source>
</evidence>
<dbReference type="SUPFAM" id="SSF55785">
    <property type="entry name" value="PYP-like sensor domain (PAS domain)"/>
    <property type="match status" value="1"/>
</dbReference>
<dbReference type="InterPro" id="IPR036890">
    <property type="entry name" value="HATPase_C_sf"/>
</dbReference>
<dbReference type="SUPFAM" id="SSF158472">
    <property type="entry name" value="HAMP domain-like"/>
    <property type="match status" value="1"/>
</dbReference>
<keyword evidence="12" id="KW-1133">Transmembrane helix</keyword>
<feature type="domain" description="Histidine kinase" evidence="13">
    <location>
        <begin position="239"/>
        <end position="456"/>
    </location>
</feature>
<evidence type="ECO:0000256" key="1">
    <source>
        <dbReference type="ARBA" id="ARBA00000085"/>
    </source>
</evidence>
<feature type="transmembrane region" description="Helical" evidence="12">
    <location>
        <begin position="35"/>
        <end position="55"/>
    </location>
</feature>
<dbReference type="CDD" id="cd06225">
    <property type="entry name" value="HAMP"/>
    <property type="match status" value="1"/>
</dbReference>
<dbReference type="InterPro" id="IPR036097">
    <property type="entry name" value="HisK_dim/P_sf"/>
</dbReference>
<evidence type="ECO:0000256" key="3">
    <source>
        <dbReference type="ARBA" id="ARBA00012438"/>
    </source>
</evidence>
<dbReference type="SUPFAM" id="SSF47384">
    <property type="entry name" value="Homodimeric domain of signal transducing histidine kinase"/>
    <property type="match status" value="1"/>
</dbReference>
<gene>
    <name evidence="16" type="primary">pnpS</name>
    <name evidence="16" type="ORF">ACFODW_09775</name>
</gene>
<comment type="catalytic activity">
    <reaction evidence="1">
        <text>ATP + protein L-histidine = ADP + protein N-phospho-L-histidine.</text>
        <dbReference type="EC" id="2.7.13.3"/>
    </reaction>
</comment>
<dbReference type="EMBL" id="JBHRRZ010000015">
    <property type="protein sequence ID" value="MFC2948627.1"/>
    <property type="molecule type" value="Genomic_DNA"/>
</dbReference>
<dbReference type="PANTHER" id="PTHR45453:SF1">
    <property type="entry name" value="PHOSPHATE REGULON SENSOR PROTEIN PHOR"/>
    <property type="match status" value="1"/>
</dbReference>
<dbReference type="PROSITE" id="PS50885">
    <property type="entry name" value="HAMP"/>
    <property type="match status" value="1"/>
</dbReference>
<evidence type="ECO:0000256" key="12">
    <source>
        <dbReference type="SAM" id="Phobius"/>
    </source>
</evidence>
<dbReference type="Gene3D" id="6.10.340.10">
    <property type="match status" value="1"/>
</dbReference>
<dbReference type="SMART" id="SM00388">
    <property type="entry name" value="HisKA"/>
    <property type="match status" value="1"/>
</dbReference>
<dbReference type="InterPro" id="IPR050351">
    <property type="entry name" value="BphY/WalK/GraS-like"/>
</dbReference>
<dbReference type="InterPro" id="IPR003594">
    <property type="entry name" value="HATPase_dom"/>
</dbReference>
<dbReference type="SMART" id="SM00091">
    <property type="entry name" value="PAS"/>
    <property type="match status" value="1"/>
</dbReference>
<dbReference type="PROSITE" id="PS50112">
    <property type="entry name" value="PAS"/>
    <property type="match status" value="1"/>
</dbReference>
<feature type="transmembrane region" description="Helical" evidence="12">
    <location>
        <begin position="9"/>
        <end position="29"/>
    </location>
</feature>
<dbReference type="SUPFAM" id="SSF55874">
    <property type="entry name" value="ATPase domain of HSP90 chaperone/DNA topoisomerase II/histidine kinase"/>
    <property type="match status" value="1"/>
</dbReference>
<dbReference type="Gene3D" id="1.10.287.130">
    <property type="match status" value="1"/>
</dbReference>
<evidence type="ECO:0000256" key="7">
    <source>
        <dbReference type="ARBA" id="ARBA00022741"/>
    </source>
</evidence>
<dbReference type="InterPro" id="IPR000014">
    <property type="entry name" value="PAS"/>
</dbReference>
<evidence type="ECO:0000259" key="13">
    <source>
        <dbReference type="PROSITE" id="PS50109"/>
    </source>
</evidence>
<dbReference type="Gene3D" id="3.30.450.20">
    <property type="entry name" value="PAS domain"/>
    <property type="match status" value="1"/>
</dbReference>
<keyword evidence="17" id="KW-1185">Reference proteome</keyword>
<dbReference type="InterPro" id="IPR035965">
    <property type="entry name" value="PAS-like_dom_sf"/>
</dbReference>
<dbReference type="PRINTS" id="PR00344">
    <property type="entry name" value="BCTRLSENSOR"/>
</dbReference>
<evidence type="ECO:0000256" key="8">
    <source>
        <dbReference type="ARBA" id="ARBA00022777"/>
    </source>
</evidence>
<dbReference type="Pfam" id="PF13426">
    <property type="entry name" value="PAS_9"/>
    <property type="match status" value="1"/>
</dbReference>
<dbReference type="InterPro" id="IPR005467">
    <property type="entry name" value="His_kinase_dom"/>
</dbReference>
<protein>
    <recommendedName>
        <fullName evidence="3">histidine kinase</fullName>
        <ecNumber evidence="3">2.7.13.3</ecNumber>
    </recommendedName>
</protein>
<dbReference type="NCBIfam" id="TIGR00229">
    <property type="entry name" value="sensory_box"/>
    <property type="match status" value="1"/>
</dbReference>
<evidence type="ECO:0000313" key="16">
    <source>
        <dbReference type="EMBL" id="MFC2948627.1"/>
    </source>
</evidence>
<keyword evidence="5" id="KW-0597">Phosphoprotein</keyword>
<dbReference type="Pfam" id="PF00512">
    <property type="entry name" value="HisKA"/>
    <property type="match status" value="1"/>
</dbReference>
<keyword evidence="9" id="KW-0067">ATP-binding</keyword>
<dbReference type="InterPro" id="IPR003660">
    <property type="entry name" value="HAMP_dom"/>
</dbReference>
<keyword evidence="8 16" id="KW-0418">Kinase</keyword>
<dbReference type="CDD" id="cd00075">
    <property type="entry name" value="HATPase"/>
    <property type="match status" value="1"/>
</dbReference>
<dbReference type="SMART" id="SM00304">
    <property type="entry name" value="HAMP"/>
    <property type="match status" value="1"/>
</dbReference>
<dbReference type="CDD" id="cd00082">
    <property type="entry name" value="HisKA"/>
    <property type="match status" value="1"/>
</dbReference>
<evidence type="ECO:0000256" key="9">
    <source>
        <dbReference type="ARBA" id="ARBA00022840"/>
    </source>
</evidence>
<dbReference type="RefSeq" id="WP_390305816.1">
    <property type="nucleotide sequence ID" value="NZ_JBHRRZ010000015.1"/>
</dbReference>
<dbReference type="InterPro" id="IPR003661">
    <property type="entry name" value="HisK_dim/P_dom"/>
</dbReference>
<keyword evidence="12" id="KW-0812">Transmembrane</keyword>
<dbReference type="SMART" id="SM00387">
    <property type="entry name" value="HATPase_c"/>
    <property type="match status" value="1"/>
</dbReference>
<comment type="subcellular location">
    <subcellularLocation>
        <location evidence="2">Cell membrane</location>
        <topology evidence="2">Multi-pass membrane protein</topology>
    </subcellularLocation>
</comment>
<keyword evidence="6" id="KW-0808">Transferase</keyword>
<dbReference type="PROSITE" id="PS50109">
    <property type="entry name" value="HIS_KIN"/>
    <property type="match status" value="1"/>
</dbReference>
<dbReference type="CDD" id="cd00130">
    <property type="entry name" value="PAS"/>
    <property type="match status" value="1"/>
</dbReference>
<evidence type="ECO:0000256" key="10">
    <source>
        <dbReference type="ARBA" id="ARBA00023012"/>
    </source>
</evidence>
<dbReference type="PANTHER" id="PTHR45453">
    <property type="entry name" value="PHOSPHATE REGULON SENSOR PROTEIN PHOR"/>
    <property type="match status" value="1"/>
</dbReference>
<accession>A0ABV7A6G4</accession>
<keyword evidence="10" id="KW-0902">Two-component regulatory system</keyword>
<dbReference type="Pfam" id="PF02518">
    <property type="entry name" value="HATPase_c"/>
    <property type="match status" value="1"/>
</dbReference>
<feature type="domain" description="PAS" evidence="14">
    <location>
        <begin position="114"/>
        <end position="158"/>
    </location>
</feature>